<dbReference type="OrthoDB" id="512616at2759"/>
<protein>
    <submittedName>
        <fullName evidence="12">CLUMA_CG011717, isoform A</fullName>
    </submittedName>
</protein>
<accession>A0A1J1IDL4</accession>
<evidence type="ECO:0000256" key="8">
    <source>
        <dbReference type="PROSITE-ProRule" id="PRU00175"/>
    </source>
</evidence>
<dbReference type="AlphaFoldDB" id="A0A1J1IDL4"/>
<feature type="domain" description="RING-type" evidence="10">
    <location>
        <begin position="130"/>
        <end position="176"/>
    </location>
</feature>
<dbReference type="GO" id="GO:0005634">
    <property type="term" value="C:nucleus"/>
    <property type="evidence" value="ECO:0007669"/>
    <property type="project" value="TreeGrafter"/>
</dbReference>
<dbReference type="EMBL" id="CVRI01000047">
    <property type="protein sequence ID" value="CRK98357.1"/>
    <property type="molecule type" value="Genomic_DNA"/>
</dbReference>
<dbReference type="InterPro" id="IPR034732">
    <property type="entry name" value="EPHD"/>
</dbReference>
<dbReference type="InterPro" id="IPR042013">
    <property type="entry name" value="PHF7/G2E3_ePHD"/>
</dbReference>
<evidence type="ECO:0000313" key="12">
    <source>
        <dbReference type="EMBL" id="CRK98357.1"/>
    </source>
</evidence>
<reference evidence="12 13" key="1">
    <citation type="submission" date="2015-04" db="EMBL/GenBank/DDBJ databases">
        <authorList>
            <person name="Syromyatnikov M.Y."/>
            <person name="Popov V.N."/>
        </authorList>
    </citation>
    <scope>NUCLEOTIDE SEQUENCE [LARGE SCALE GENOMIC DNA]</scope>
</reference>
<dbReference type="Pfam" id="PF13771">
    <property type="entry name" value="zf-HC5HC2H"/>
    <property type="match status" value="1"/>
</dbReference>
<evidence type="ECO:0000256" key="2">
    <source>
        <dbReference type="ARBA" id="ARBA00004906"/>
    </source>
</evidence>
<evidence type="ECO:0000256" key="4">
    <source>
        <dbReference type="ARBA" id="ARBA00022723"/>
    </source>
</evidence>
<name>A0A1J1IDL4_9DIPT</name>
<keyword evidence="7" id="KW-0862">Zinc</keyword>
<dbReference type="InterPro" id="IPR013083">
    <property type="entry name" value="Znf_RING/FYVE/PHD"/>
</dbReference>
<feature type="domain" description="PHD-type" evidence="11">
    <location>
        <begin position="1"/>
        <end position="122"/>
    </location>
</feature>
<keyword evidence="13" id="KW-1185">Reference proteome</keyword>
<feature type="compositionally biased region" description="Basic and acidic residues" evidence="9">
    <location>
        <begin position="602"/>
        <end position="617"/>
    </location>
</feature>
<dbReference type="InterPro" id="IPR051188">
    <property type="entry name" value="PHD-type_Zinc_Finger"/>
</dbReference>
<evidence type="ECO:0000313" key="13">
    <source>
        <dbReference type="Proteomes" id="UP000183832"/>
    </source>
</evidence>
<feature type="region of interest" description="Disordered" evidence="9">
    <location>
        <begin position="596"/>
        <end position="624"/>
    </location>
</feature>
<comment type="pathway">
    <text evidence="2">Protein modification; protein ubiquitination.</text>
</comment>
<dbReference type="PROSITE" id="PS50089">
    <property type="entry name" value="ZF_RING_2"/>
    <property type="match status" value="1"/>
</dbReference>
<evidence type="ECO:0000256" key="3">
    <source>
        <dbReference type="ARBA" id="ARBA00022679"/>
    </source>
</evidence>
<feature type="region of interest" description="Disordered" evidence="9">
    <location>
        <begin position="317"/>
        <end position="341"/>
    </location>
</feature>
<evidence type="ECO:0000256" key="1">
    <source>
        <dbReference type="ARBA" id="ARBA00004123"/>
    </source>
</evidence>
<dbReference type="PROSITE" id="PS51805">
    <property type="entry name" value="EPHD"/>
    <property type="match status" value="1"/>
</dbReference>
<feature type="compositionally biased region" description="Basic and acidic residues" evidence="9">
    <location>
        <begin position="329"/>
        <end position="341"/>
    </location>
</feature>
<evidence type="ECO:0000259" key="11">
    <source>
        <dbReference type="PROSITE" id="PS51805"/>
    </source>
</evidence>
<dbReference type="CDD" id="cd15669">
    <property type="entry name" value="ePHD_PHF7_G2E3_like"/>
    <property type="match status" value="1"/>
</dbReference>
<evidence type="ECO:0000256" key="9">
    <source>
        <dbReference type="SAM" id="MobiDB-lite"/>
    </source>
</evidence>
<evidence type="ECO:0000256" key="6">
    <source>
        <dbReference type="ARBA" id="ARBA00022786"/>
    </source>
</evidence>
<dbReference type="SUPFAM" id="SSF57850">
    <property type="entry name" value="RING/U-box"/>
    <property type="match status" value="1"/>
</dbReference>
<keyword evidence="3" id="KW-0808">Transferase</keyword>
<dbReference type="SMART" id="SM00184">
    <property type="entry name" value="RING"/>
    <property type="match status" value="1"/>
</dbReference>
<dbReference type="STRING" id="568069.A0A1J1IDL4"/>
<proteinExistence type="predicted"/>
<evidence type="ECO:0000256" key="5">
    <source>
        <dbReference type="ARBA" id="ARBA00022771"/>
    </source>
</evidence>
<dbReference type="GO" id="GO:0008270">
    <property type="term" value="F:zinc ion binding"/>
    <property type="evidence" value="ECO:0007669"/>
    <property type="project" value="UniProtKB-KW"/>
</dbReference>
<dbReference type="InterPro" id="IPR001841">
    <property type="entry name" value="Znf_RING"/>
</dbReference>
<sequence>MDKCVLCRSEETVEYIHGELYETENVKAHSFCLLFAPNLPQKGKDDEGMEGFLLRDIQKEEVRVRRLKCCYCKKMHANLGCSIRECKKAFHTECGYKNKVSFEFTSQFPCFCVDHSTNNQTSSPSNDDVCSICSQNFNENDRNILMPCCKHTWFHHSCIQTFAQTAGLYFKCPNCNDQEKCFQLLPKFGVHVYEKDADWEIEYDNLEDFETIPEQPCESDNCNGTPETSYSVAPWLWDVCEYCGSCAVHKECRNATNEPSFTCTCCTESLVLLNRCEAESFVEDYLNEEASTSSESSTPKADKSTYDSSIEKLIKRFPPKNLETEDSENSDKENGSNYKENENLKLLSQVAVSMEVSNTTSGVSSTPKISEGSNFTSVTSVIDKVIKNFQDKNKEILEALESENSDKENENLKVPCQGAVAMKISDPKESTFTITSNESFDEDYNSSLEMLIKTLEGDGSENSNKENENLKLLSQVAVSIEDSDVATGESSTPQASDESSYSSVINRAVKKVLQPKTEEIRERLDEGIDKKNDTLNLFCQVPVSMETSDTKDSTFTITNDKSSKKVKFLIDEKSSESTSQDFLSSSAFQGVSSIISSGESSNYKKPEENKVPEKTESSVRGIKRTRTRDLPKFFKRLQRFDSQ</sequence>
<keyword evidence="4" id="KW-0479">Metal-binding</keyword>
<comment type="subcellular location">
    <subcellularLocation>
        <location evidence="1">Nucleus</location>
    </subcellularLocation>
</comment>
<dbReference type="Gene3D" id="3.30.40.10">
    <property type="entry name" value="Zinc/RING finger domain, C3HC4 (zinc finger)"/>
    <property type="match status" value="2"/>
</dbReference>
<dbReference type="CDD" id="cd16448">
    <property type="entry name" value="RING-H2"/>
    <property type="match status" value="1"/>
</dbReference>
<organism evidence="12 13">
    <name type="scientific">Clunio marinus</name>
    <dbReference type="NCBI Taxonomy" id="568069"/>
    <lineage>
        <taxon>Eukaryota</taxon>
        <taxon>Metazoa</taxon>
        <taxon>Ecdysozoa</taxon>
        <taxon>Arthropoda</taxon>
        <taxon>Hexapoda</taxon>
        <taxon>Insecta</taxon>
        <taxon>Pterygota</taxon>
        <taxon>Neoptera</taxon>
        <taxon>Endopterygota</taxon>
        <taxon>Diptera</taxon>
        <taxon>Nematocera</taxon>
        <taxon>Chironomoidea</taxon>
        <taxon>Chironomidae</taxon>
        <taxon>Clunio</taxon>
    </lineage>
</organism>
<dbReference type="PANTHER" id="PTHR12420">
    <property type="entry name" value="PHD FINGER PROTEIN"/>
    <property type="match status" value="1"/>
</dbReference>
<keyword evidence="5 8" id="KW-0863">Zinc-finger</keyword>
<gene>
    <name evidence="12" type="primary">putative G2</name>
    <name evidence="12" type="ORF">CLUMA_CG011717</name>
</gene>
<dbReference type="PANTHER" id="PTHR12420:SF42">
    <property type="entry name" value="G2_M PHASE-SPECIFIC E3 UBIQUITIN-PROTEIN LIGASE"/>
    <property type="match status" value="1"/>
</dbReference>
<dbReference type="Pfam" id="PF13639">
    <property type="entry name" value="zf-RING_2"/>
    <property type="match status" value="1"/>
</dbReference>
<evidence type="ECO:0000256" key="7">
    <source>
        <dbReference type="ARBA" id="ARBA00022833"/>
    </source>
</evidence>
<keyword evidence="6" id="KW-0833">Ubl conjugation pathway</keyword>
<evidence type="ECO:0000259" key="10">
    <source>
        <dbReference type="PROSITE" id="PS50089"/>
    </source>
</evidence>
<dbReference type="Proteomes" id="UP000183832">
    <property type="component" value="Unassembled WGS sequence"/>
</dbReference>